<reference evidence="3" key="1">
    <citation type="submission" date="2022-11" db="UniProtKB">
        <authorList>
            <consortium name="WormBaseParasite"/>
        </authorList>
    </citation>
    <scope>IDENTIFICATION</scope>
</reference>
<feature type="transmembrane region" description="Helical" evidence="1">
    <location>
        <begin position="77"/>
        <end position="102"/>
    </location>
</feature>
<feature type="transmembrane region" description="Helical" evidence="1">
    <location>
        <begin position="30"/>
        <end position="56"/>
    </location>
</feature>
<dbReference type="Gene3D" id="1.20.1070.10">
    <property type="entry name" value="Rhodopsin 7-helix transmembrane proteins"/>
    <property type="match status" value="1"/>
</dbReference>
<dbReference type="Pfam" id="PF10321">
    <property type="entry name" value="7TM_GPCR_Srt"/>
    <property type="match status" value="1"/>
</dbReference>
<keyword evidence="1" id="KW-0812">Transmembrane</keyword>
<dbReference type="PANTHER" id="PTHR23021">
    <property type="entry name" value="SERPENTINE RECEPTOR, CLASS T"/>
    <property type="match status" value="1"/>
</dbReference>
<keyword evidence="1" id="KW-0472">Membrane</keyword>
<dbReference type="AlphaFoldDB" id="A0A915I9Z6"/>
<evidence type="ECO:0000256" key="1">
    <source>
        <dbReference type="SAM" id="Phobius"/>
    </source>
</evidence>
<accession>A0A915I9Z6</accession>
<feature type="transmembrane region" description="Helical" evidence="1">
    <location>
        <begin position="7"/>
        <end position="24"/>
    </location>
</feature>
<dbReference type="WBParaSite" id="nRc.2.0.1.t10692-RA">
    <property type="protein sequence ID" value="nRc.2.0.1.t10692-RA"/>
    <property type="gene ID" value="nRc.2.0.1.g10692"/>
</dbReference>
<feature type="transmembrane region" description="Helical" evidence="1">
    <location>
        <begin position="122"/>
        <end position="147"/>
    </location>
</feature>
<keyword evidence="2" id="KW-1185">Reference proteome</keyword>
<name>A0A915I9Z6_ROMCU</name>
<dbReference type="SUPFAM" id="SSF81321">
    <property type="entry name" value="Family A G protein-coupled receptor-like"/>
    <property type="match status" value="1"/>
</dbReference>
<keyword evidence="1" id="KW-1133">Transmembrane helix</keyword>
<dbReference type="InterPro" id="IPR019425">
    <property type="entry name" value="7TM_GPCR_serpentine_rcpt_Srt"/>
</dbReference>
<sequence>QIIFADIIQVFFSGIVTGLFVLSPDLSSVWWLNTACGALASGAWFLYSFSANLLAFNRFVHIVYNDKVDQIFSPKLTARYLVVLYIYSFLWILVLISPPIGIKFSPNHNTYVCNKLDKYCFWMSRAALVFDWINVTCICVFYTILCVKVRFK</sequence>
<protein>
    <submittedName>
        <fullName evidence="3">Uncharacterized protein</fullName>
    </submittedName>
</protein>
<proteinExistence type="predicted"/>
<evidence type="ECO:0000313" key="2">
    <source>
        <dbReference type="Proteomes" id="UP000887565"/>
    </source>
</evidence>
<evidence type="ECO:0000313" key="3">
    <source>
        <dbReference type="WBParaSite" id="nRc.2.0.1.t10692-RA"/>
    </source>
</evidence>
<organism evidence="2 3">
    <name type="scientific">Romanomermis culicivorax</name>
    <name type="common">Nematode worm</name>
    <dbReference type="NCBI Taxonomy" id="13658"/>
    <lineage>
        <taxon>Eukaryota</taxon>
        <taxon>Metazoa</taxon>
        <taxon>Ecdysozoa</taxon>
        <taxon>Nematoda</taxon>
        <taxon>Enoplea</taxon>
        <taxon>Dorylaimia</taxon>
        <taxon>Mermithida</taxon>
        <taxon>Mermithoidea</taxon>
        <taxon>Mermithidae</taxon>
        <taxon>Romanomermis</taxon>
    </lineage>
</organism>
<dbReference type="Proteomes" id="UP000887565">
    <property type="component" value="Unplaced"/>
</dbReference>